<feature type="region of interest" description="Disordered" evidence="8">
    <location>
        <begin position="528"/>
        <end position="566"/>
    </location>
</feature>
<evidence type="ECO:0000313" key="13">
    <source>
        <dbReference type="Proteomes" id="UP000026915"/>
    </source>
</evidence>
<evidence type="ECO:0000256" key="5">
    <source>
        <dbReference type="ARBA" id="ARBA00022759"/>
    </source>
</evidence>
<dbReference type="GO" id="GO:0004519">
    <property type="term" value="F:endonuclease activity"/>
    <property type="evidence" value="ECO:0007669"/>
    <property type="project" value="UniProtKB-KW"/>
</dbReference>
<keyword evidence="7" id="KW-0695">RNA-directed DNA polymerase</keyword>
<evidence type="ECO:0000256" key="2">
    <source>
        <dbReference type="ARBA" id="ARBA00022679"/>
    </source>
</evidence>
<dbReference type="Pfam" id="PF17921">
    <property type="entry name" value="Integrase_H2C2"/>
    <property type="match status" value="1"/>
</dbReference>
<keyword evidence="5" id="KW-0255">Endonuclease</keyword>
<evidence type="ECO:0000256" key="8">
    <source>
        <dbReference type="SAM" id="MobiDB-lite"/>
    </source>
</evidence>
<dbReference type="Gene3D" id="3.10.10.10">
    <property type="entry name" value="HIV Type 1 Reverse Transcriptase, subunit A, domain 1"/>
    <property type="match status" value="1"/>
</dbReference>
<sequence length="685" mass="77388">MITETSRRLSRARRECRVVTALQAEKLVIENMRIWIKFAEKRNLGISSSQPVKRGKDSSVSGSTTSISVTSPRPPFSQTQHKPPRFNRSEMTTSGKSFGGSDRCKRSDCPQLRRATATAPSPPARTDVQRRDPSGLPLRQGVAIQSGVESNTSAYPPSRPRLLKINKQDVPKTAFRTRYGHYEFLVMPFGLTNAPVAFMDLMNKVFHPYLYKFVIVFIDDILVYSKNDDEHAAHLLIVLQTLRERQLYAKFSKFGYYRRFVQGFSLIAAPLTRLTRKGVKFEWDDVCENRFQKLKSRLTSAPVLTLPVNGKEFVVYSDASKLGLGCVLMQDEKVIAYSSQQLKKNKMNYRIKLNNGQDGTLLASFVVRPSLLNQIRELQKFDDWLKDRICVLKDDQLRRAILEKAHSSAYALHHRSTKMYRTIKESYWWSGMKQDIAEFVAKCLTCQQIKAEHQNHQVVSPPIKARKLHPRTIRQSASKVRILDINTIFDNGCSQGNRETDSKALRGFGLTFRAISVYRDTAAVVTGSRGVPGRDTQSAAGTYSRLKGSSAEEQKHSNGESIVKECSNGGDDVGSQALNEKPIPTSFRRVRTNVVNFLILYCVKVVSPPIKARELYLRTSNLSISKIPTLGFDCSKSENIVIKLVTTRYSPRARDNRRGVSVDTYCSECQPETPQGFTISFSIPL</sequence>
<keyword evidence="2" id="KW-0808">Transferase</keyword>
<dbReference type="Gene3D" id="1.10.340.70">
    <property type="match status" value="1"/>
</dbReference>
<dbReference type="InterPro" id="IPR043502">
    <property type="entry name" value="DNA/RNA_pol_sf"/>
</dbReference>
<feature type="compositionally biased region" description="Low complexity" evidence="8">
    <location>
        <begin position="58"/>
        <end position="71"/>
    </location>
</feature>
<dbReference type="InterPro" id="IPR000477">
    <property type="entry name" value="RT_dom"/>
</dbReference>
<evidence type="ECO:0000259" key="9">
    <source>
        <dbReference type="Pfam" id="PF00078"/>
    </source>
</evidence>
<dbReference type="HOGENOM" id="CLU_401944_0_0_1"/>
<dbReference type="PANTHER" id="PTHR24559">
    <property type="entry name" value="TRANSPOSON TY3-I GAG-POL POLYPROTEIN"/>
    <property type="match status" value="1"/>
</dbReference>
<protein>
    <recommendedName>
        <fullName evidence="14">DNA/RNA polymerases superfamily protein</fullName>
    </recommendedName>
</protein>
<feature type="domain" description="Reverse transcriptase/retrotransposon-derived protein RNase H-like" evidence="10">
    <location>
        <begin position="283"/>
        <end position="350"/>
    </location>
</feature>
<dbReference type="InterPro" id="IPR053134">
    <property type="entry name" value="RNA-dir_DNA_polymerase"/>
</dbReference>
<dbReference type="Pfam" id="PF17919">
    <property type="entry name" value="RT_RNaseH_2"/>
    <property type="match status" value="1"/>
</dbReference>
<dbReference type="AlphaFoldDB" id="A0A061GBV1"/>
<dbReference type="GO" id="GO:0003964">
    <property type="term" value="F:RNA-directed DNA polymerase activity"/>
    <property type="evidence" value="ECO:0007669"/>
    <property type="project" value="UniProtKB-KW"/>
</dbReference>
<dbReference type="eggNOG" id="KOG0017">
    <property type="taxonomic scope" value="Eukaryota"/>
</dbReference>
<accession>A0A061GBV1</accession>
<feature type="domain" description="Reverse transcriptase" evidence="9">
    <location>
        <begin position="166"/>
        <end position="254"/>
    </location>
</feature>
<evidence type="ECO:0000256" key="3">
    <source>
        <dbReference type="ARBA" id="ARBA00022695"/>
    </source>
</evidence>
<dbReference type="FunFam" id="3.30.70.270:FF:000020">
    <property type="entry name" value="Transposon Tf2-6 polyprotein-like Protein"/>
    <property type="match status" value="1"/>
</dbReference>
<feature type="region of interest" description="Disordered" evidence="8">
    <location>
        <begin position="48"/>
        <end position="137"/>
    </location>
</feature>
<dbReference type="InterPro" id="IPR041577">
    <property type="entry name" value="RT_RNaseH_2"/>
</dbReference>
<dbReference type="FunFam" id="3.10.10.10:FF:000007">
    <property type="entry name" value="Retrovirus-related Pol polyprotein from transposon 17.6-like Protein"/>
    <property type="match status" value="1"/>
</dbReference>
<dbReference type="Gene3D" id="3.30.70.270">
    <property type="match status" value="2"/>
</dbReference>
<dbReference type="SUPFAM" id="SSF56672">
    <property type="entry name" value="DNA/RNA polymerases"/>
    <property type="match status" value="1"/>
</dbReference>
<evidence type="ECO:0008006" key="14">
    <source>
        <dbReference type="Google" id="ProtNLM"/>
    </source>
</evidence>
<gene>
    <name evidence="12" type="ORF">TCM_028461</name>
</gene>
<dbReference type="InterPro" id="IPR043128">
    <property type="entry name" value="Rev_trsase/Diguanyl_cyclase"/>
</dbReference>
<dbReference type="PANTHER" id="PTHR24559:SF444">
    <property type="entry name" value="REVERSE TRANSCRIPTASE DOMAIN-CONTAINING PROTEIN"/>
    <property type="match status" value="1"/>
</dbReference>
<evidence type="ECO:0000259" key="10">
    <source>
        <dbReference type="Pfam" id="PF17919"/>
    </source>
</evidence>
<evidence type="ECO:0000313" key="12">
    <source>
        <dbReference type="EMBL" id="EOY26607.1"/>
    </source>
</evidence>
<feature type="domain" description="Integrase zinc-binding" evidence="11">
    <location>
        <begin position="394"/>
        <end position="451"/>
    </location>
</feature>
<dbReference type="Proteomes" id="UP000026915">
    <property type="component" value="Chromosome 6"/>
</dbReference>
<evidence type="ECO:0000259" key="11">
    <source>
        <dbReference type="Pfam" id="PF17921"/>
    </source>
</evidence>
<evidence type="ECO:0000256" key="7">
    <source>
        <dbReference type="ARBA" id="ARBA00022918"/>
    </source>
</evidence>
<keyword evidence="1" id="KW-0645">Protease</keyword>
<dbReference type="InterPro" id="IPR041588">
    <property type="entry name" value="Integrase_H2C2"/>
</dbReference>
<organism evidence="12 13">
    <name type="scientific">Theobroma cacao</name>
    <name type="common">Cacao</name>
    <name type="synonym">Cocoa</name>
    <dbReference type="NCBI Taxonomy" id="3641"/>
    <lineage>
        <taxon>Eukaryota</taxon>
        <taxon>Viridiplantae</taxon>
        <taxon>Streptophyta</taxon>
        <taxon>Embryophyta</taxon>
        <taxon>Tracheophyta</taxon>
        <taxon>Spermatophyta</taxon>
        <taxon>Magnoliopsida</taxon>
        <taxon>eudicotyledons</taxon>
        <taxon>Gunneridae</taxon>
        <taxon>Pentapetalae</taxon>
        <taxon>rosids</taxon>
        <taxon>malvids</taxon>
        <taxon>Malvales</taxon>
        <taxon>Malvaceae</taxon>
        <taxon>Byttnerioideae</taxon>
        <taxon>Theobroma</taxon>
    </lineage>
</organism>
<keyword evidence="6" id="KW-0378">Hydrolase</keyword>
<dbReference type="InParanoid" id="A0A061GBV1"/>
<dbReference type="Pfam" id="PF00078">
    <property type="entry name" value="RVT_1"/>
    <property type="match status" value="1"/>
</dbReference>
<dbReference type="GO" id="GO:0008233">
    <property type="term" value="F:peptidase activity"/>
    <property type="evidence" value="ECO:0007669"/>
    <property type="project" value="UniProtKB-KW"/>
</dbReference>
<keyword evidence="4" id="KW-0540">Nuclease</keyword>
<reference evidence="12 13" key="1">
    <citation type="journal article" date="2013" name="Genome Biol.">
        <title>The genome sequence of the most widely cultivated cacao type and its use to identify candidate genes regulating pod color.</title>
        <authorList>
            <person name="Motamayor J.C."/>
            <person name="Mockaitis K."/>
            <person name="Schmutz J."/>
            <person name="Haiminen N."/>
            <person name="Iii D.L."/>
            <person name="Cornejo O."/>
            <person name="Findley S.D."/>
            <person name="Zheng P."/>
            <person name="Utro F."/>
            <person name="Royaert S."/>
            <person name="Saski C."/>
            <person name="Jenkins J."/>
            <person name="Podicheti R."/>
            <person name="Zhao M."/>
            <person name="Scheffler B.E."/>
            <person name="Stack J.C."/>
            <person name="Feltus F.A."/>
            <person name="Mustiga G.M."/>
            <person name="Amores F."/>
            <person name="Phillips W."/>
            <person name="Marelli J.P."/>
            <person name="May G.D."/>
            <person name="Shapiro H."/>
            <person name="Ma J."/>
            <person name="Bustamante C.D."/>
            <person name="Schnell R.J."/>
            <person name="Main D."/>
            <person name="Gilbert D."/>
            <person name="Parida L."/>
            <person name="Kuhn D.N."/>
        </authorList>
    </citation>
    <scope>NUCLEOTIDE SEQUENCE [LARGE SCALE GENOMIC DNA]</scope>
    <source>
        <strain evidence="13">cv. Matina 1-6</strain>
    </source>
</reference>
<keyword evidence="13" id="KW-1185">Reference proteome</keyword>
<dbReference type="STRING" id="3641.A0A061GBV1"/>
<dbReference type="CDD" id="cd01647">
    <property type="entry name" value="RT_LTR"/>
    <property type="match status" value="1"/>
</dbReference>
<dbReference type="EMBL" id="CM001884">
    <property type="protein sequence ID" value="EOY26607.1"/>
    <property type="molecule type" value="Genomic_DNA"/>
</dbReference>
<dbReference type="Gramene" id="EOY26607">
    <property type="protein sequence ID" value="EOY26607"/>
    <property type="gene ID" value="TCM_028461"/>
</dbReference>
<name>A0A061GBV1_THECC</name>
<evidence type="ECO:0000256" key="1">
    <source>
        <dbReference type="ARBA" id="ARBA00022670"/>
    </source>
</evidence>
<evidence type="ECO:0000256" key="4">
    <source>
        <dbReference type="ARBA" id="ARBA00022722"/>
    </source>
</evidence>
<dbReference type="GO" id="GO:0006508">
    <property type="term" value="P:proteolysis"/>
    <property type="evidence" value="ECO:0007669"/>
    <property type="project" value="UniProtKB-KW"/>
</dbReference>
<keyword evidence="3" id="KW-0548">Nucleotidyltransferase</keyword>
<proteinExistence type="predicted"/>
<evidence type="ECO:0000256" key="6">
    <source>
        <dbReference type="ARBA" id="ARBA00022801"/>
    </source>
</evidence>